<reference evidence="2 3" key="1">
    <citation type="submission" date="2020-08" db="EMBL/GenBank/DDBJ databases">
        <title>Plant Genome Project.</title>
        <authorList>
            <person name="Zhang R.-G."/>
        </authorList>
    </citation>
    <scope>NUCLEOTIDE SEQUENCE [LARGE SCALE GENOMIC DNA]</scope>
    <source>
        <tissue evidence="2">Rhizome</tissue>
    </source>
</reference>
<feature type="compositionally biased region" description="Polar residues" evidence="1">
    <location>
        <begin position="716"/>
        <end position="726"/>
    </location>
</feature>
<dbReference type="Proteomes" id="UP000734854">
    <property type="component" value="Unassembled WGS sequence"/>
</dbReference>
<feature type="region of interest" description="Disordered" evidence="1">
    <location>
        <begin position="34"/>
        <end position="54"/>
    </location>
</feature>
<evidence type="ECO:0000313" key="3">
    <source>
        <dbReference type="Proteomes" id="UP000734854"/>
    </source>
</evidence>
<feature type="region of interest" description="Disordered" evidence="1">
    <location>
        <begin position="497"/>
        <end position="529"/>
    </location>
</feature>
<feature type="compositionally biased region" description="Polar residues" evidence="1">
    <location>
        <begin position="34"/>
        <end position="52"/>
    </location>
</feature>
<evidence type="ECO:0000256" key="1">
    <source>
        <dbReference type="SAM" id="MobiDB-lite"/>
    </source>
</evidence>
<feature type="region of interest" description="Disordered" evidence="1">
    <location>
        <begin position="800"/>
        <end position="829"/>
    </location>
</feature>
<proteinExistence type="predicted"/>
<comment type="caution">
    <text evidence="2">The sequence shown here is derived from an EMBL/GenBank/DDBJ whole genome shotgun (WGS) entry which is preliminary data.</text>
</comment>
<feature type="compositionally biased region" description="Basic and acidic residues" evidence="1">
    <location>
        <begin position="511"/>
        <end position="529"/>
    </location>
</feature>
<sequence length="1358" mass="151721">MQTNKEIQIGLADLHADEPISGIPIKKRLFHMSQSSSSTCQNTPTVPKNSSEQPRKLLLKSECSVSENSAGVKLDSNVSPDDLLESSIRLTGLHGFPSQVNQKIGLKKGTTGSGESSMHDEQDVDIRASIGFGIEKGKNSSVEFESEMLKGKEAVGKIIASSDVSSSEEFETSGLYLSSCQDMQCSLNLSKKVINETCPLDLPGANKPEHHQTSCNDLESQCASNLYSSRKKWDLNFPMEVWDTNLNNLAINHGMNNELKLKDLHQPNDDKIPIQNTQVIANNFGLRLSMVELHQRNMKFTNLEMPVDGATDYVDGLDLQLRLPSRPKLCDKLGVSPLDLSLSLTGNLSDASFTTVKPEPCVNHNQKDTKRHQFSSLNSGVIAQVKSEPCDGSFHVTSQIEDPSLDKEVKHELPEEFQVKSPNLVLGNHPLASLTRLPTALDSNSLCHANILYQPNPTLLSVANTSLDERTCQDLNPSTISDSMIFSKVDDSCINQDAKGSSSKPLANRNEFVESDPKEPSACDGLSSERRAEMNLSGEECTVSKFLANSNLDSDLRKETIFTGGNQEGMDLSANIQIDQCVVDAEQHGAPEGPKGKGNKVTSHGVGDCEDSERQCANEIQCQYKNKLDARVSTVSISSEGFPFMTDVHVDTKGKEIQTEGVSAHGAVMCHDKRGTTSGLNTDLPKLPVIMELTASSSKPVKTCQATREKHLGKDNVSQVRSSSIEASPATAKNKNEYVKNKTEYVGGGQMSTKAISGAMKHPVLREGESNVNSPATKHVYNPFKHSHIKHDDSRYKYREGNKVTSPSTKSFGYRNATSARSVPDGTEKERLIDDNEKHVNLYSQGRRHSKFVTNNHDQTIGQRESDYMNNRRNYNHHFTRDPDIQHGPGHSNPRKSRYMRHNEDTVPFIAPPNGSTHRSLRRMTDYPNGSTHRSVRRMTDYPQDRLFPSWRQPQGPREQPSGRRQIKDTDTNRIVGREIPDYVICEDKITSLPGEIADNLLHSHSNLHYERTDNDFLLRGSSVSPTRSPVRLYRSCSPIQWLSPGRVPGMYIDDDADLTTDGPSLDRVEMVRNHLEDEITSRHALLRRPQFQPDMREMHLARELDLARAGRALRNRRYEMRLAENTEYDTEYLEPSYSVDELVDSRDYDDSHGLVQTRHITSGVDPSRVFPDDAHCPRSREYNDRQGFVQVRPRHMPSTEDDNLAPFGDAYPRSTKFFPDSEMNHVGGSSRNFRNHVRNRLGPAGANRLKNKLEEEVDYRYHRKQRWCDGASGDARWIVARDNSNNYRMTIDSVVVSHCDCCAPCTSYGLSVPFETAVSFLSANVPMPKEKGDQPVLVESIKYARNRCWSLAPATSI</sequence>
<name>A0A8J5FZY6_ZINOF</name>
<feature type="region of interest" description="Disordered" evidence="1">
    <location>
        <begin position="712"/>
        <end position="733"/>
    </location>
</feature>
<organism evidence="2 3">
    <name type="scientific">Zingiber officinale</name>
    <name type="common">Ginger</name>
    <name type="synonym">Amomum zingiber</name>
    <dbReference type="NCBI Taxonomy" id="94328"/>
    <lineage>
        <taxon>Eukaryota</taxon>
        <taxon>Viridiplantae</taxon>
        <taxon>Streptophyta</taxon>
        <taxon>Embryophyta</taxon>
        <taxon>Tracheophyta</taxon>
        <taxon>Spermatophyta</taxon>
        <taxon>Magnoliopsida</taxon>
        <taxon>Liliopsida</taxon>
        <taxon>Zingiberales</taxon>
        <taxon>Zingiberaceae</taxon>
        <taxon>Zingiber</taxon>
    </lineage>
</organism>
<dbReference type="PANTHER" id="PTHR34536:SF4">
    <property type="entry name" value="BTZ DOMAIN-CONTAINING PROTEIN"/>
    <property type="match status" value="1"/>
</dbReference>
<protein>
    <submittedName>
        <fullName evidence="2">Uncharacterized protein</fullName>
    </submittedName>
</protein>
<evidence type="ECO:0000313" key="2">
    <source>
        <dbReference type="EMBL" id="KAG6488814.1"/>
    </source>
</evidence>
<dbReference type="EMBL" id="JACMSC010000014">
    <property type="protein sequence ID" value="KAG6488814.1"/>
    <property type="molecule type" value="Genomic_DNA"/>
</dbReference>
<feature type="region of interest" description="Disordered" evidence="1">
    <location>
        <begin position="878"/>
        <end position="970"/>
    </location>
</feature>
<accession>A0A8J5FZY6</accession>
<keyword evidence="3" id="KW-1185">Reference proteome</keyword>
<dbReference type="PANTHER" id="PTHR34536">
    <property type="entry name" value="DENTIN SIALOPHOSPHOPROTEIN-LIKE PROTEIN"/>
    <property type="match status" value="1"/>
</dbReference>
<gene>
    <name evidence="2" type="ORF">ZIOFF_050065</name>
</gene>
<feature type="compositionally biased region" description="Polar residues" evidence="1">
    <location>
        <begin position="803"/>
        <end position="821"/>
    </location>
</feature>